<dbReference type="Proteomes" id="UP000011124">
    <property type="component" value="Chromosome"/>
</dbReference>
<evidence type="ECO:0000313" key="4">
    <source>
        <dbReference type="EMBL" id="EEX77411.1"/>
    </source>
</evidence>
<dbReference type="AlphaFoldDB" id="C9LUS6"/>
<feature type="chain" id="PRO_5010828806" description="Mannosyl-glycoprotein endo-beta-N-acetylglucosamidase-like domain-containing protein" evidence="1">
    <location>
        <begin position="32"/>
        <end position="266"/>
    </location>
</feature>
<name>C9LUS6_SELS3</name>
<evidence type="ECO:0000256" key="1">
    <source>
        <dbReference type="SAM" id="SignalP"/>
    </source>
</evidence>
<dbReference type="Pfam" id="PF01832">
    <property type="entry name" value="Glucosaminidase"/>
    <property type="match status" value="1"/>
</dbReference>
<proteinExistence type="predicted"/>
<evidence type="ECO:0000313" key="3">
    <source>
        <dbReference type="EMBL" id="AEB99772.1"/>
    </source>
</evidence>
<dbReference type="InterPro" id="IPR002901">
    <property type="entry name" value="MGlyc_endo_b_GlcNAc-like_dom"/>
</dbReference>
<dbReference type="eggNOG" id="COG0457">
    <property type="taxonomic scope" value="Bacteria"/>
</dbReference>
<organism evidence="4 5">
    <name type="scientific">Selenomonas sputigena (strain ATCC 35185 / DSM 20758 / CCUG 44933 / VPI D19B-28)</name>
    <dbReference type="NCBI Taxonomy" id="546271"/>
    <lineage>
        <taxon>Bacteria</taxon>
        <taxon>Bacillati</taxon>
        <taxon>Bacillota</taxon>
        <taxon>Negativicutes</taxon>
        <taxon>Selenomonadales</taxon>
        <taxon>Selenomonadaceae</taxon>
        <taxon>Selenomonas</taxon>
    </lineage>
</organism>
<keyword evidence="1" id="KW-0732">Signal</keyword>
<accession>C9LUS6</accession>
<evidence type="ECO:0000313" key="5">
    <source>
        <dbReference type="Proteomes" id="UP000003505"/>
    </source>
</evidence>
<dbReference type="OrthoDB" id="9763643at2"/>
<dbReference type="Proteomes" id="UP000003505">
    <property type="component" value="Unassembled WGS sequence"/>
</dbReference>
<dbReference type="KEGG" id="ssg:Selsp_0808"/>
<feature type="domain" description="Mannosyl-glycoprotein endo-beta-N-acetylglucosamidase-like" evidence="2">
    <location>
        <begin position="137"/>
        <end position="260"/>
    </location>
</feature>
<dbReference type="STRING" id="546271.Selsp_0808"/>
<keyword evidence="6" id="KW-1185">Reference proteome</keyword>
<sequence length="266" mass="29117">MGFKGSFQGKAVLTALVLGTFAFSLPSAADARRLHDPQVETKVEMHQGIEQGRTKETKVQAAHAQQPLSERIKDILNPPAPEKKPVEKTPGVLVTAPRTADAILGAAMATEKQCVDYLLMNNPHPDISVSPEALVSYYYKEGAREGVRPDVAFAQALKETGFFRYGGTVTPDQNNYCGLGTTSATVKGAYFSTSELGVRAHIQHLLAYASTRRPALPIVDPRYDLVRSTYGARTLGTWTDLNGRWAVPGHTYGQSIMQLFRDILRQ</sequence>
<reference evidence="4 5" key="1">
    <citation type="submission" date="2009-09" db="EMBL/GenBank/DDBJ databases">
        <authorList>
            <person name="Weinstock G."/>
            <person name="Sodergren E."/>
            <person name="Clifton S."/>
            <person name="Fulton L."/>
            <person name="Fulton B."/>
            <person name="Courtney L."/>
            <person name="Fronick C."/>
            <person name="Harrison M."/>
            <person name="Strong C."/>
            <person name="Farmer C."/>
            <person name="Delahaunty K."/>
            <person name="Markovic C."/>
            <person name="Hall O."/>
            <person name="Minx P."/>
            <person name="Tomlinson C."/>
            <person name="Mitreva M."/>
            <person name="Nelson J."/>
            <person name="Hou S."/>
            <person name="Wollam A."/>
            <person name="Pepin K.H."/>
            <person name="Johnson M."/>
            <person name="Bhonagiri V."/>
            <person name="Nash W.E."/>
            <person name="Warren W."/>
            <person name="Chinwalla A."/>
            <person name="Mardis E.R."/>
            <person name="Wilson R.K."/>
        </authorList>
    </citation>
    <scope>NUCLEOTIDE SEQUENCE [LARGE SCALE GENOMIC DNA]</scope>
    <source>
        <strain evidence="4">ATCC 35185</strain>
        <strain evidence="5">ATCC 35185 / DSM 20758 / VPI D19B-28</strain>
    </source>
</reference>
<reference evidence="3 6" key="2">
    <citation type="submission" date="2011-04" db="EMBL/GenBank/DDBJ databases">
        <title>The complete genome of Selenomonas sputigena DSM 20758.</title>
        <authorList>
            <consortium name="US DOE Joint Genome Institute (JGI-PGF)"/>
            <person name="Lucas S."/>
            <person name="Copeland A."/>
            <person name="Lapidus A."/>
            <person name="Bruce D."/>
            <person name="Goodwin L."/>
            <person name="Pitluck S."/>
            <person name="Peters L."/>
            <person name="Kyrpides N."/>
            <person name="Mavromatis K."/>
            <person name="Ivanova N."/>
            <person name="Ovchinnikova G."/>
            <person name="Teshima H."/>
            <person name="Detter J.C."/>
            <person name="Tapia R."/>
            <person name="Han C."/>
            <person name="Land M."/>
            <person name="Hauser L."/>
            <person name="Markowitz V."/>
            <person name="Cheng J.-F."/>
            <person name="Hugenholtz P."/>
            <person name="Woyke T."/>
            <person name="Wu D."/>
            <person name="Gronow S."/>
            <person name="Wellnitz S."/>
            <person name="Schneider S."/>
            <person name="Klenk H.-P."/>
            <person name="Eisen J.A."/>
        </authorList>
    </citation>
    <scope>NUCLEOTIDE SEQUENCE [LARGE SCALE GENOMIC DNA]</scope>
    <source>
        <strain evidence="3">ATCC 35185</strain>
        <strain evidence="6">ATCC 35185 / DSM 20758 / VPI D19B-28</strain>
    </source>
</reference>
<dbReference type="EMBL" id="CP002637">
    <property type="protein sequence ID" value="AEB99772.1"/>
    <property type="molecule type" value="Genomic_DNA"/>
</dbReference>
<dbReference type="EMBL" id="ACKP02000017">
    <property type="protein sequence ID" value="EEX77411.1"/>
    <property type="molecule type" value="Genomic_DNA"/>
</dbReference>
<gene>
    <name evidence="3" type="ordered locus">Selsp_0808</name>
    <name evidence="4" type="ORF">SELSPUOL_01213</name>
</gene>
<dbReference type="HOGENOM" id="CLU_093169_0_0_9"/>
<dbReference type="GO" id="GO:0004040">
    <property type="term" value="F:amidase activity"/>
    <property type="evidence" value="ECO:0007669"/>
    <property type="project" value="InterPro"/>
</dbReference>
<protein>
    <recommendedName>
        <fullName evidence="2">Mannosyl-glycoprotein endo-beta-N-acetylglucosamidase-like domain-containing protein</fullName>
    </recommendedName>
</protein>
<dbReference type="RefSeq" id="WP_006192490.1">
    <property type="nucleotide sequence ID" value="NC_015437.1"/>
</dbReference>
<evidence type="ECO:0000259" key="2">
    <source>
        <dbReference type="Pfam" id="PF01832"/>
    </source>
</evidence>
<feature type="signal peptide" evidence="1">
    <location>
        <begin position="1"/>
        <end position="31"/>
    </location>
</feature>
<evidence type="ECO:0000313" key="6">
    <source>
        <dbReference type="Proteomes" id="UP000011124"/>
    </source>
</evidence>